<dbReference type="RefSeq" id="XP_029226312.1">
    <property type="nucleotide sequence ID" value="XM_029373667.1"/>
</dbReference>
<keyword evidence="2" id="KW-1185">Reference proteome</keyword>
<comment type="caution">
    <text evidence="1">The sequence shown here is derived from an EMBL/GenBank/DDBJ whole genome shotgun (WGS) entry which is preliminary data.</text>
</comment>
<proteinExistence type="predicted"/>
<organism evidence="1 2">
    <name type="scientific">Trypanosoma conorhini</name>
    <dbReference type="NCBI Taxonomy" id="83891"/>
    <lineage>
        <taxon>Eukaryota</taxon>
        <taxon>Discoba</taxon>
        <taxon>Euglenozoa</taxon>
        <taxon>Kinetoplastea</taxon>
        <taxon>Metakinetoplastina</taxon>
        <taxon>Trypanosomatida</taxon>
        <taxon>Trypanosomatidae</taxon>
        <taxon>Trypanosoma</taxon>
    </lineage>
</organism>
<protein>
    <submittedName>
        <fullName evidence="1">Uncharacterized protein</fullName>
    </submittedName>
</protein>
<accession>A0A422NZY4</accession>
<dbReference type="Proteomes" id="UP000284403">
    <property type="component" value="Unassembled WGS sequence"/>
</dbReference>
<reference evidence="1 2" key="1">
    <citation type="journal article" date="2018" name="BMC Genomics">
        <title>Genomic comparison of Trypanosoma conorhini and Trypanosoma rangeli to Trypanosoma cruzi strains of high and low virulence.</title>
        <authorList>
            <person name="Bradwell K.R."/>
            <person name="Koparde V.N."/>
            <person name="Matveyev A.V."/>
            <person name="Serrano M.G."/>
            <person name="Alves J.M."/>
            <person name="Parikh H."/>
            <person name="Huang B."/>
            <person name="Lee V."/>
            <person name="Espinosa-Alvarez O."/>
            <person name="Ortiz P.A."/>
            <person name="Costa-Martins A.G."/>
            <person name="Teixeira M.M."/>
            <person name="Buck G.A."/>
        </authorList>
    </citation>
    <scope>NUCLEOTIDE SEQUENCE [LARGE SCALE GENOMIC DNA]</scope>
    <source>
        <strain evidence="1 2">025E</strain>
    </source>
</reference>
<dbReference type="GeneID" id="40320410"/>
<dbReference type="AlphaFoldDB" id="A0A422NZY4"/>
<dbReference type="EMBL" id="MKKU01000470">
    <property type="protein sequence ID" value="RNF10995.1"/>
    <property type="molecule type" value="Genomic_DNA"/>
</dbReference>
<sequence>MVRRVALTTATFCAHGGSPVVVGWSAGQPPCWRVGVWWAPSGVRRCIRRAELRSPCFALSRCGGPTPGGYSSRLLPRPREGIPPIAVLIFVPVPPSCLLKLVRQPASRRRPGPGEGGRGGI</sequence>
<evidence type="ECO:0000313" key="2">
    <source>
        <dbReference type="Proteomes" id="UP000284403"/>
    </source>
</evidence>
<evidence type="ECO:0000313" key="1">
    <source>
        <dbReference type="EMBL" id="RNF10995.1"/>
    </source>
</evidence>
<gene>
    <name evidence="1" type="ORF">Tco025E_06799</name>
</gene>
<name>A0A422NZY4_9TRYP</name>